<dbReference type="Pfam" id="PF04542">
    <property type="entry name" value="Sigma70_r2"/>
    <property type="match status" value="1"/>
</dbReference>
<keyword evidence="5" id="KW-0804">Transcription</keyword>
<evidence type="ECO:0000259" key="7">
    <source>
        <dbReference type="Pfam" id="PF08281"/>
    </source>
</evidence>
<dbReference type="Gene3D" id="1.10.10.10">
    <property type="entry name" value="Winged helix-like DNA-binding domain superfamily/Winged helix DNA-binding domain"/>
    <property type="match status" value="1"/>
</dbReference>
<dbReference type="InterPro" id="IPR007627">
    <property type="entry name" value="RNA_pol_sigma70_r2"/>
</dbReference>
<dbReference type="Pfam" id="PF08281">
    <property type="entry name" value="Sigma70_r4_2"/>
    <property type="match status" value="1"/>
</dbReference>
<dbReference type="InterPro" id="IPR039425">
    <property type="entry name" value="RNA_pol_sigma-70-like"/>
</dbReference>
<dbReference type="GO" id="GO:0006352">
    <property type="term" value="P:DNA-templated transcription initiation"/>
    <property type="evidence" value="ECO:0007669"/>
    <property type="project" value="InterPro"/>
</dbReference>
<keyword evidence="9" id="KW-1185">Reference proteome</keyword>
<sequence>MGGGGTADFDDFYRASRRRMLGYIYVLTGDIVEAQDVVQEAFVRAWQRWSTVGGYADPEAWVRVVAARIAISRWRGRMSRARAYARHGAPTPVEGPTPDTVALVAALRRLPAAQRTTLALHYVLGLSVADIAGETNAAVGTVKARLSRGRAALAVLLADEDRPEVEANRG</sequence>
<comment type="caution">
    <text evidence="8">The sequence shown here is derived from an EMBL/GenBank/DDBJ whole genome shotgun (WGS) entry which is preliminary data.</text>
</comment>
<dbReference type="EMBL" id="QUMQ01000001">
    <property type="protein sequence ID" value="REF97969.1"/>
    <property type="molecule type" value="Genomic_DNA"/>
</dbReference>
<evidence type="ECO:0000313" key="9">
    <source>
        <dbReference type="Proteomes" id="UP000256913"/>
    </source>
</evidence>
<feature type="domain" description="RNA polymerase sigma factor 70 region 4 type 2" evidence="7">
    <location>
        <begin position="102"/>
        <end position="153"/>
    </location>
</feature>
<keyword evidence="3" id="KW-0731">Sigma factor</keyword>
<dbReference type="Proteomes" id="UP000256913">
    <property type="component" value="Unassembled WGS sequence"/>
</dbReference>
<evidence type="ECO:0000256" key="3">
    <source>
        <dbReference type="ARBA" id="ARBA00023082"/>
    </source>
</evidence>
<evidence type="ECO:0000256" key="2">
    <source>
        <dbReference type="ARBA" id="ARBA00023015"/>
    </source>
</evidence>
<dbReference type="OrthoDB" id="3777963at2"/>
<accession>A0A3D9ZM87</accession>
<organism evidence="8 9">
    <name type="scientific">Asanoa ferruginea</name>
    <dbReference type="NCBI Taxonomy" id="53367"/>
    <lineage>
        <taxon>Bacteria</taxon>
        <taxon>Bacillati</taxon>
        <taxon>Actinomycetota</taxon>
        <taxon>Actinomycetes</taxon>
        <taxon>Micromonosporales</taxon>
        <taxon>Micromonosporaceae</taxon>
        <taxon>Asanoa</taxon>
    </lineage>
</organism>
<dbReference type="GO" id="GO:0016987">
    <property type="term" value="F:sigma factor activity"/>
    <property type="evidence" value="ECO:0007669"/>
    <property type="project" value="UniProtKB-KW"/>
</dbReference>
<dbReference type="GO" id="GO:0003677">
    <property type="term" value="F:DNA binding"/>
    <property type="evidence" value="ECO:0007669"/>
    <property type="project" value="UniProtKB-KW"/>
</dbReference>
<dbReference type="InterPro" id="IPR013324">
    <property type="entry name" value="RNA_pol_sigma_r3/r4-like"/>
</dbReference>
<evidence type="ECO:0000256" key="5">
    <source>
        <dbReference type="ARBA" id="ARBA00023163"/>
    </source>
</evidence>
<proteinExistence type="inferred from homology"/>
<dbReference type="Gene3D" id="1.10.1740.10">
    <property type="match status" value="1"/>
</dbReference>
<dbReference type="InterPro" id="IPR013249">
    <property type="entry name" value="RNA_pol_sigma70_r4_t2"/>
</dbReference>
<dbReference type="AlphaFoldDB" id="A0A3D9ZM87"/>
<evidence type="ECO:0000256" key="4">
    <source>
        <dbReference type="ARBA" id="ARBA00023125"/>
    </source>
</evidence>
<protein>
    <submittedName>
        <fullName evidence="8">RNA polymerase sigma-70 factor (ECF subfamily)</fullName>
    </submittedName>
</protein>
<feature type="domain" description="RNA polymerase sigma-70 region 2" evidence="6">
    <location>
        <begin position="12"/>
        <end position="77"/>
    </location>
</feature>
<reference evidence="8 9" key="1">
    <citation type="submission" date="2018-08" db="EMBL/GenBank/DDBJ databases">
        <title>Sequencing the genomes of 1000 actinobacteria strains.</title>
        <authorList>
            <person name="Klenk H.-P."/>
        </authorList>
    </citation>
    <scope>NUCLEOTIDE SEQUENCE [LARGE SCALE GENOMIC DNA]</scope>
    <source>
        <strain evidence="8 9">DSM 44099</strain>
    </source>
</reference>
<keyword evidence="2" id="KW-0805">Transcription regulation</keyword>
<evidence type="ECO:0000313" key="8">
    <source>
        <dbReference type="EMBL" id="REF97969.1"/>
    </source>
</evidence>
<dbReference type="PANTHER" id="PTHR43133:SF50">
    <property type="entry name" value="ECF RNA POLYMERASE SIGMA FACTOR SIGM"/>
    <property type="match status" value="1"/>
</dbReference>
<evidence type="ECO:0000256" key="1">
    <source>
        <dbReference type="ARBA" id="ARBA00010641"/>
    </source>
</evidence>
<dbReference type="RefSeq" id="WP_116069328.1">
    <property type="nucleotide sequence ID" value="NZ_BONB01000029.1"/>
</dbReference>
<name>A0A3D9ZM87_9ACTN</name>
<dbReference type="PANTHER" id="PTHR43133">
    <property type="entry name" value="RNA POLYMERASE ECF-TYPE SIGMA FACTO"/>
    <property type="match status" value="1"/>
</dbReference>
<dbReference type="InterPro" id="IPR013325">
    <property type="entry name" value="RNA_pol_sigma_r2"/>
</dbReference>
<dbReference type="CDD" id="cd06171">
    <property type="entry name" value="Sigma70_r4"/>
    <property type="match status" value="1"/>
</dbReference>
<dbReference type="NCBIfam" id="TIGR02937">
    <property type="entry name" value="sigma70-ECF"/>
    <property type="match status" value="1"/>
</dbReference>
<comment type="similarity">
    <text evidence="1">Belongs to the sigma-70 factor family. ECF subfamily.</text>
</comment>
<dbReference type="SUPFAM" id="SSF88946">
    <property type="entry name" value="Sigma2 domain of RNA polymerase sigma factors"/>
    <property type="match status" value="1"/>
</dbReference>
<dbReference type="NCBIfam" id="TIGR02983">
    <property type="entry name" value="SigE-fam_strep"/>
    <property type="match status" value="1"/>
</dbReference>
<dbReference type="InterPro" id="IPR014325">
    <property type="entry name" value="RNA_pol_sigma-E_actinobac"/>
</dbReference>
<gene>
    <name evidence="8" type="ORF">DFJ67_3978</name>
</gene>
<dbReference type="InterPro" id="IPR036388">
    <property type="entry name" value="WH-like_DNA-bd_sf"/>
</dbReference>
<evidence type="ECO:0000259" key="6">
    <source>
        <dbReference type="Pfam" id="PF04542"/>
    </source>
</evidence>
<dbReference type="InterPro" id="IPR014284">
    <property type="entry name" value="RNA_pol_sigma-70_dom"/>
</dbReference>
<keyword evidence="4" id="KW-0238">DNA-binding</keyword>
<dbReference type="SUPFAM" id="SSF88659">
    <property type="entry name" value="Sigma3 and sigma4 domains of RNA polymerase sigma factors"/>
    <property type="match status" value="1"/>
</dbReference>